<dbReference type="OrthoDB" id="5516033at2759"/>
<evidence type="ECO:0000256" key="11">
    <source>
        <dbReference type="SAM" id="Phobius"/>
    </source>
</evidence>
<proteinExistence type="inferred from homology"/>
<comment type="function">
    <text evidence="1">Required for the assembly of the mitochondrial respiratory chain complex IV (CIV), also known as cytochrome c oxidase. May participate in merging the COX1 and COX2 assembly lines.</text>
</comment>
<evidence type="ECO:0000313" key="13">
    <source>
        <dbReference type="Proteomes" id="UP000007148"/>
    </source>
</evidence>
<dbReference type="Proteomes" id="UP000007148">
    <property type="component" value="Unassembled WGS sequence"/>
</dbReference>
<keyword evidence="10 11" id="KW-0472">Membrane</keyword>
<organism evidence="12 13">
    <name type="scientific">Serendipita indica (strain DSM 11827)</name>
    <name type="common">Root endophyte fungus</name>
    <name type="synonym">Piriformospora indica</name>
    <dbReference type="NCBI Taxonomy" id="1109443"/>
    <lineage>
        <taxon>Eukaryota</taxon>
        <taxon>Fungi</taxon>
        <taxon>Dikarya</taxon>
        <taxon>Basidiomycota</taxon>
        <taxon>Agaricomycotina</taxon>
        <taxon>Agaricomycetes</taxon>
        <taxon>Sebacinales</taxon>
        <taxon>Serendipitaceae</taxon>
        <taxon>Serendipita</taxon>
    </lineage>
</organism>
<dbReference type="HOGENOM" id="CLU_131611_2_0_1"/>
<dbReference type="STRING" id="1109443.G4TU03"/>
<comment type="caution">
    <text evidence="12">The sequence shown here is derived from an EMBL/GenBank/DDBJ whole genome shotgun (WGS) entry which is preliminary data.</text>
</comment>
<keyword evidence="13" id="KW-1185">Reference proteome</keyword>
<dbReference type="eggNOG" id="ENOG502S9GT">
    <property type="taxonomic scope" value="Eukaryota"/>
</dbReference>
<evidence type="ECO:0000256" key="9">
    <source>
        <dbReference type="ARBA" id="ARBA00023128"/>
    </source>
</evidence>
<comment type="similarity">
    <text evidence="3">Belongs to the COX16 family.</text>
</comment>
<sequence>MSFSSKRLSSNGGVNGFLRKHPAAFGGAFVFLIIGASLAMTSFADVVVEKKDSKISVITHDEEIRQKLGTARKFDIREEYYRHFSKHPNDEWDNVRIQRPDNVAEWGEAQQDTRKKVKELVRK</sequence>
<evidence type="ECO:0000256" key="10">
    <source>
        <dbReference type="ARBA" id="ARBA00023136"/>
    </source>
</evidence>
<evidence type="ECO:0000256" key="4">
    <source>
        <dbReference type="ARBA" id="ARBA00015368"/>
    </source>
</evidence>
<evidence type="ECO:0000256" key="3">
    <source>
        <dbReference type="ARBA" id="ARBA00008370"/>
    </source>
</evidence>
<gene>
    <name evidence="12" type="ORF">PIIN_08765</name>
</gene>
<dbReference type="GO" id="GO:0005743">
    <property type="term" value="C:mitochondrial inner membrane"/>
    <property type="evidence" value="ECO:0007669"/>
    <property type="project" value="UniProtKB-SubCell"/>
</dbReference>
<dbReference type="AlphaFoldDB" id="G4TU03"/>
<dbReference type="InterPro" id="IPR020164">
    <property type="entry name" value="Cyt_c_Oxase_assmbl_COX16"/>
</dbReference>
<evidence type="ECO:0000256" key="5">
    <source>
        <dbReference type="ARBA" id="ARBA00019222"/>
    </source>
</evidence>
<keyword evidence="6 11" id="KW-0812">Transmembrane</keyword>
<accession>G4TU03</accession>
<keyword evidence="9" id="KW-0496">Mitochondrion</keyword>
<keyword evidence="8 11" id="KW-1133">Transmembrane helix</keyword>
<protein>
    <recommendedName>
        <fullName evidence="4">Cytochrome c oxidase assembly protein COX16, mitochondrial</fullName>
    </recommendedName>
    <alternativeName>
        <fullName evidence="5">Cytochrome c oxidase assembly protein cox16, mitochondrial</fullName>
    </alternativeName>
</protein>
<keyword evidence="7" id="KW-0999">Mitochondrion inner membrane</keyword>
<dbReference type="EMBL" id="CAFZ01000356">
    <property type="protein sequence ID" value="CCA74796.1"/>
    <property type="molecule type" value="Genomic_DNA"/>
</dbReference>
<reference evidence="12 13" key="1">
    <citation type="journal article" date="2011" name="PLoS Pathog.">
        <title>Endophytic Life Strategies Decoded by Genome and Transcriptome Analyses of the Mutualistic Root Symbiont Piriformospora indica.</title>
        <authorList>
            <person name="Zuccaro A."/>
            <person name="Lahrmann U."/>
            <person name="Guldener U."/>
            <person name="Langen G."/>
            <person name="Pfiffi S."/>
            <person name="Biedenkopf D."/>
            <person name="Wong P."/>
            <person name="Samans B."/>
            <person name="Grimm C."/>
            <person name="Basiewicz M."/>
            <person name="Murat C."/>
            <person name="Martin F."/>
            <person name="Kogel K.H."/>
        </authorList>
    </citation>
    <scope>NUCLEOTIDE SEQUENCE [LARGE SCALE GENOMIC DNA]</scope>
    <source>
        <strain evidence="12 13">DSM 11827</strain>
    </source>
</reference>
<evidence type="ECO:0000256" key="8">
    <source>
        <dbReference type="ARBA" id="ARBA00022989"/>
    </source>
</evidence>
<name>G4TU03_SERID</name>
<feature type="transmembrane region" description="Helical" evidence="11">
    <location>
        <begin position="23"/>
        <end position="48"/>
    </location>
</feature>
<evidence type="ECO:0000313" key="12">
    <source>
        <dbReference type="EMBL" id="CCA74796.1"/>
    </source>
</evidence>
<evidence type="ECO:0000256" key="1">
    <source>
        <dbReference type="ARBA" id="ARBA00002490"/>
    </source>
</evidence>
<evidence type="ECO:0000256" key="2">
    <source>
        <dbReference type="ARBA" id="ARBA00004434"/>
    </source>
</evidence>
<comment type="subcellular location">
    <subcellularLocation>
        <location evidence="2">Mitochondrion inner membrane</location>
        <topology evidence="2">Single-pass membrane protein</topology>
    </subcellularLocation>
</comment>
<dbReference type="InParanoid" id="G4TU03"/>
<evidence type="ECO:0000256" key="6">
    <source>
        <dbReference type="ARBA" id="ARBA00022692"/>
    </source>
</evidence>
<dbReference type="Pfam" id="PF14138">
    <property type="entry name" value="COX16"/>
    <property type="match status" value="1"/>
</dbReference>
<evidence type="ECO:0000256" key="7">
    <source>
        <dbReference type="ARBA" id="ARBA00022792"/>
    </source>
</evidence>